<proteinExistence type="predicted"/>
<dbReference type="EMBL" id="CAJVPP010014242">
    <property type="protein sequence ID" value="CAG8723533.1"/>
    <property type="molecule type" value="Genomic_DNA"/>
</dbReference>
<keyword evidence="2" id="KW-1185">Reference proteome</keyword>
<accession>A0A9N9NC08</accession>
<protein>
    <submittedName>
        <fullName evidence="1">14254_t:CDS:1</fullName>
    </submittedName>
</protein>
<name>A0A9N9NC08_FUNMO</name>
<reference evidence="1" key="1">
    <citation type="submission" date="2021-06" db="EMBL/GenBank/DDBJ databases">
        <authorList>
            <person name="Kallberg Y."/>
            <person name="Tangrot J."/>
            <person name="Rosling A."/>
        </authorList>
    </citation>
    <scope>NUCLEOTIDE SEQUENCE</scope>
    <source>
        <strain evidence="1">87-6 pot B 2015</strain>
    </source>
</reference>
<dbReference type="Proteomes" id="UP000789375">
    <property type="component" value="Unassembled WGS sequence"/>
</dbReference>
<evidence type="ECO:0000313" key="1">
    <source>
        <dbReference type="EMBL" id="CAG8723533.1"/>
    </source>
</evidence>
<organism evidence="1 2">
    <name type="scientific">Funneliformis mosseae</name>
    <name type="common">Endomycorrhizal fungus</name>
    <name type="synonym">Glomus mosseae</name>
    <dbReference type="NCBI Taxonomy" id="27381"/>
    <lineage>
        <taxon>Eukaryota</taxon>
        <taxon>Fungi</taxon>
        <taxon>Fungi incertae sedis</taxon>
        <taxon>Mucoromycota</taxon>
        <taxon>Glomeromycotina</taxon>
        <taxon>Glomeromycetes</taxon>
        <taxon>Glomerales</taxon>
        <taxon>Glomeraceae</taxon>
        <taxon>Funneliformis</taxon>
    </lineage>
</organism>
<evidence type="ECO:0000313" key="2">
    <source>
        <dbReference type="Proteomes" id="UP000789375"/>
    </source>
</evidence>
<comment type="caution">
    <text evidence="1">The sequence shown here is derived from an EMBL/GenBank/DDBJ whole genome shotgun (WGS) entry which is preliminary data.</text>
</comment>
<gene>
    <name evidence="1" type="ORF">FMOSSE_LOCUS15172</name>
</gene>
<dbReference type="AlphaFoldDB" id="A0A9N9NC08"/>
<sequence length="185" mass="21456">MESERSNNILPLAIEEEIFDEDIPNRSIPYHTIQLIASINSQRKSVQRGSETCSFYNKPDLLFKLNGANLKSVIKLSYIHSFYLRCIIISLKKYITYPCCQRPIYLELSKRPQDFNLLPVINVKTENPTTPDMILKEKIREVSCIEYEILDLHYPLGEALEKKLAEFTSIHPLQTARILLNAEIK</sequence>